<evidence type="ECO:0000313" key="8">
    <source>
        <dbReference type="EMBL" id="MDQ0464627.1"/>
    </source>
</evidence>
<dbReference type="PANTHER" id="PTHR43531:SF11">
    <property type="entry name" value="METHYL-ACCEPTING CHEMOTAXIS PROTEIN 3"/>
    <property type="match status" value="1"/>
</dbReference>
<dbReference type="Proteomes" id="UP001228905">
    <property type="component" value="Unassembled WGS sequence"/>
</dbReference>
<dbReference type="SMART" id="SM00283">
    <property type="entry name" value="MA"/>
    <property type="match status" value="1"/>
</dbReference>
<dbReference type="InterPro" id="IPR004089">
    <property type="entry name" value="MCPsignal_dom"/>
</dbReference>
<keyword evidence="5" id="KW-0812">Transmembrane</keyword>
<evidence type="ECO:0000259" key="7">
    <source>
        <dbReference type="PROSITE" id="PS50885"/>
    </source>
</evidence>
<feature type="transmembrane region" description="Helical" evidence="5">
    <location>
        <begin position="6"/>
        <end position="29"/>
    </location>
</feature>
<keyword evidence="5" id="KW-0472">Membrane</keyword>
<dbReference type="RefSeq" id="WP_307349435.1">
    <property type="nucleotide sequence ID" value="NZ_JAUSVS010000004.1"/>
</dbReference>
<dbReference type="CDD" id="cd06225">
    <property type="entry name" value="HAMP"/>
    <property type="match status" value="1"/>
</dbReference>
<gene>
    <name evidence="8" type="ORF">QO010_002411</name>
</gene>
<evidence type="ECO:0000256" key="2">
    <source>
        <dbReference type="ARBA" id="ARBA00029447"/>
    </source>
</evidence>
<sequence length="596" mass="63027">MRISTALNLFAAALVGGLLALALVAWSTIDTIRVGGRHYDAIIAGKDLTADMLPPPLYIIEAYLTVREAADGVITADEAGAKLSRLRSEYDQRLAVWRASDYDPKVKAILLGASHQAAAQFWTLSQQQLMPAIAAANQAEVQRLLPELTAAYQRHRQAVDLMVPMIAADNARTEAVAGRDQARSVGLMSGLGLVMGAIIGAGVWALRRQVLAPVLRIAGYMRRLATGDYEEAPPFAGRRDEIGSMAESVAVFRESALERRTLREQAEEARRLGEADRERSAAEQARAEREQQQVVAALAEALKRLSAGDLAVRIETPVAERFQTLRTDFNAAAASLAEVVAAVGQVAQSVRTASQEISGAADDLSRRTEQQAASLEETAAALEEITATISRTAHGAEAANRLSADARAQGDASGEVVHAAIEAMARIETSSGQIGRIIGVIDEIAFQTNLLALNAGVEAARAGEAGRGFAVVATEVRALAQRSADAAKEIKDLIQASSDEVAGGVALVRRAGEALDAIVGKVSSIHDQLGEIAGSTNEQSQGLGQVNTAVAHMDQVTQQNAAMVEQTSAAARSLQDETAELGRRLQRFSTGVRAAA</sequence>
<keyword evidence="3" id="KW-0807">Transducer</keyword>
<feature type="domain" description="Methyl-accepting transducer" evidence="6">
    <location>
        <begin position="346"/>
        <end position="575"/>
    </location>
</feature>
<name>A0ABU0IUJ6_9CAUL</name>
<evidence type="ECO:0000256" key="3">
    <source>
        <dbReference type="PROSITE-ProRule" id="PRU00284"/>
    </source>
</evidence>
<evidence type="ECO:0000313" key="9">
    <source>
        <dbReference type="Proteomes" id="UP001228905"/>
    </source>
</evidence>
<dbReference type="SUPFAM" id="SSF158472">
    <property type="entry name" value="HAMP domain-like"/>
    <property type="match status" value="1"/>
</dbReference>
<dbReference type="SMART" id="SM00304">
    <property type="entry name" value="HAMP"/>
    <property type="match status" value="2"/>
</dbReference>
<dbReference type="EMBL" id="JAUSVS010000004">
    <property type="protein sequence ID" value="MDQ0464627.1"/>
    <property type="molecule type" value="Genomic_DNA"/>
</dbReference>
<protein>
    <submittedName>
        <fullName evidence="8">Methyl-accepting chemotaxis protein</fullName>
    </submittedName>
</protein>
<dbReference type="Gene3D" id="6.10.340.10">
    <property type="match status" value="1"/>
</dbReference>
<keyword evidence="1" id="KW-0145">Chemotaxis</keyword>
<dbReference type="CDD" id="cd11386">
    <property type="entry name" value="MCP_signal"/>
    <property type="match status" value="1"/>
</dbReference>
<evidence type="ECO:0000256" key="1">
    <source>
        <dbReference type="ARBA" id="ARBA00022500"/>
    </source>
</evidence>
<proteinExistence type="inferred from homology"/>
<comment type="similarity">
    <text evidence="2">Belongs to the methyl-accepting chemotaxis (MCP) protein family.</text>
</comment>
<dbReference type="InterPro" id="IPR003660">
    <property type="entry name" value="HAMP_dom"/>
</dbReference>
<dbReference type="PANTHER" id="PTHR43531">
    <property type="entry name" value="PROTEIN ICFG"/>
    <property type="match status" value="1"/>
</dbReference>
<feature type="domain" description="HAMP" evidence="7">
    <location>
        <begin position="289"/>
        <end position="341"/>
    </location>
</feature>
<evidence type="ECO:0000256" key="5">
    <source>
        <dbReference type="SAM" id="Phobius"/>
    </source>
</evidence>
<dbReference type="PROSITE" id="PS50111">
    <property type="entry name" value="CHEMOTAXIS_TRANSDUC_2"/>
    <property type="match status" value="1"/>
</dbReference>
<keyword evidence="9" id="KW-1185">Reference proteome</keyword>
<dbReference type="InterPro" id="IPR051310">
    <property type="entry name" value="MCP_chemotaxis"/>
</dbReference>
<evidence type="ECO:0000259" key="6">
    <source>
        <dbReference type="PROSITE" id="PS50111"/>
    </source>
</evidence>
<dbReference type="Pfam" id="PF00672">
    <property type="entry name" value="HAMP"/>
    <property type="match status" value="1"/>
</dbReference>
<accession>A0ABU0IUJ6</accession>
<dbReference type="PROSITE" id="PS50885">
    <property type="entry name" value="HAMP"/>
    <property type="match status" value="2"/>
</dbReference>
<reference evidence="8 9" key="1">
    <citation type="submission" date="2023-07" db="EMBL/GenBank/DDBJ databases">
        <title>Genomic Encyclopedia of Type Strains, Phase IV (KMG-IV): sequencing the most valuable type-strain genomes for metagenomic binning, comparative biology and taxonomic classification.</title>
        <authorList>
            <person name="Goeker M."/>
        </authorList>
    </citation>
    <scope>NUCLEOTIDE SEQUENCE [LARGE SCALE GENOMIC DNA]</scope>
    <source>
        <strain evidence="8 9">DSM 18695</strain>
    </source>
</reference>
<evidence type="ECO:0000256" key="4">
    <source>
        <dbReference type="SAM" id="MobiDB-lite"/>
    </source>
</evidence>
<dbReference type="Pfam" id="PF00015">
    <property type="entry name" value="MCPsignal"/>
    <property type="match status" value="1"/>
</dbReference>
<dbReference type="Gene3D" id="1.10.287.950">
    <property type="entry name" value="Methyl-accepting chemotaxis protein"/>
    <property type="match status" value="1"/>
</dbReference>
<feature type="domain" description="HAMP" evidence="7">
    <location>
        <begin position="208"/>
        <end position="261"/>
    </location>
</feature>
<keyword evidence="5" id="KW-1133">Transmembrane helix</keyword>
<organism evidence="8 9">
    <name type="scientific">Caulobacter ginsengisoli</name>
    <dbReference type="NCBI Taxonomy" id="400775"/>
    <lineage>
        <taxon>Bacteria</taxon>
        <taxon>Pseudomonadati</taxon>
        <taxon>Pseudomonadota</taxon>
        <taxon>Alphaproteobacteria</taxon>
        <taxon>Caulobacterales</taxon>
        <taxon>Caulobacteraceae</taxon>
        <taxon>Caulobacter</taxon>
    </lineage>
</organism>
<feature type="region of interest" description="Disordered" evidence="4">
    <location>
        <begin position="268"/>
        <end position="287"/>
    </location>
</feature>
<dbReference type="SUPFAM" id="SSF58104">
    <property type="entry name" value="Methyl-accepting chemotaxis protein (MCP) signaling domain"/>
    <property type="match status" value="1"/>
</dbReference>
<comment type="caution">
    <text evidence="8">The sequence shown here is derived from an EMBL/GenBank/DDBJ whole genome shotgun (WGS) entry which is preliminary data.</text>
</comment>